<evidence type="ECO:0000313" key="2">
    <source>
        <dbReference type="Proteomes" id="UP001162162"/>
    </source>
</evidence>
<accession>A0AAV8YDX7</accession>
<dbReference type="EMBL" id="JAPWTK010000116">
    <property type="protein sequence ID" value="KAJ8949530.1"/>
    <property type="molecule type" value="Genomic_DNA"/>
</dbReference>
<organism evidence="1 2">
    <name type="scientific">Aromia moschata</name>
    <dbReference type="NCBI Taxonomy" id="1265417"/>
    <lineage>
        <taxon>Eukaryota</taxon>
        <taxon>Metazoa</taxon>
        <taxon>Ecdysozoa</taxon>
        <taxon>Arthropoda</taxon>
        <taxon>Hexapoda</taxon>
        <taxon>Insecta</taxon>
        <taxon>Pterygota</taxon>
        <taxon>Neoptera</taxon>
        <taxon>Endopterygota</taxon>
        <taxon>Coleoptera</taxon>
        <taxon>Polyphaga</taxon>
        <taxon>Cucujiformia</taxon>
        <taxon>Chrysomeloidea</taxon>
        <taxon>Cerambycidae</taxon>
        <taxon>Cerambycinae</taxon>
        <taxon>Callichromatini</taxon>
        <taxon>Aromia</taxon>
    </lineage>
</organism>
<keyword evidence="2" id="KW-1185">Reference proteome</keyword>
<dbReference type="AlphaFoldDB" id="A0AAV8YDX7"/>
<sequence length="66" mass="7360">MVEKKLCPRPHDSYVMAEPKRAGMKLTPDLDSATPKTNSTQSETSSYLGIFATLKLTWATPVYENL</sequence>
<reference evidence="1" key="1">
    <citation type="journal article" date="2023" name="Insect Mol. Biol.">
        <title>Genome sequencing provides insights into the evolution of gene families encoding plant cell wall-degrading enzymes in longhorned beetles.</title>
        <authorList>
            <person name="Shin N.R."/>
            <person name="Okamura Y."/>
            <person name="Kirsch R."/>
            <person name="Pauchet Y."/>
        </authorList>
    </citation>
    <scope>NUCLEOTIDE SEQUENCE</scope>
    <source>
        <strain evidence="1">AMC_N1</strain>
    </source>
</reference>
<name>A0AAV8YDX7_9CUCU</name>
<protein>
    <submittedName>
        <fullName evidence="1">Uncharacterized protein</fullName>
    </submittedName>
</protein>
<gene>
    <name evidence="1" type="ORF">NQ318_005090</name>
</gene>
<comment type="caution">
    <text evidence="1">The sequence shown here is derived from an EMBL/GenBank/DDBJ whole genome shotgun (WGS) entry which is preliminary data.</text>
</comment>
<proteinExistence type="predicted"/>
<dbReference type="Proteomes" id="UP001162162">
    <property type="component" value="Unassembled WGS sequence"/>
</dbReference>
<evidence type="ECO:0000313" key="1">
    <source>
        <dbReference type="EMBL" id="KAJ8949530.1"/>
    </source>
</evidence>